<dbReference type="EMBL" id="BTGU01000028">
    <property type="protein sequence ID" value="GMN48407.1"/>
    <property type="molecule type" value="Genomic_DNA"/>
</dbReference>
<dbReference type="Proteomes" id="UP001187192">
    <property type="component" value="Unassembled WGS sequence"/>
</dbReference>
<feature type="compositionally biased region" description="Polar residues" evidence="1">
    <location>
        <begin position="12"/>
        <end position="26"/>
    </location>
</feature>
<name>A0AA88A8A7_FICCA</name>
<comment type="caution">
    <text evidence="2">The sequence shown here is derived from an EMBL/GenBank/DDBJ whole genome shotgun (WGS) entry which is preliminary data.</text>
</comment>
<sequence length="75" mass="7987">MGARRLSLGKSAYNSGANGLSSLDSTSNERDAGLARAASCCVSNGDFSSNTFIHFSCHNYSRSRSKLVPPCNHVF</sequence>
<evidence type="ECO:0000256" key="1">
    <source>
        <dbReference type="SAM" id="MobiDB-lite"/>
    </source>
</evidence>
<gene>
    <name evidence="2" type="ORF">TIFTF001_017586</name>
</gene>
<organism evidence="2 3">
    <name type="scientific">Ficus carica</name>
    <name type="common">Common fig</name>
    <dbReference type="NCBI Taxonomy" id="3494"/>
    <lineage>
        <taxon>Eukaryota</taxon>
        <taxon>Viridiplantae</taxon>
        <taxon>Streptophyta</taxon>
        <taxon>Embryophyta</taxon>
        <taxon>Tracheophyta</taxon>
        <taxon>Spermatophyta</taxon>
        <taxon>Magnoliopsida</taxon>
        <taxon>eudicotyledons</taxon>
        <taxon>Gunneridae</taxon>
        <taxon>Pentapetalae</taxon>
        <taxon>rosids</taxon>
        <taxon>fabids</taxon>
        <taxon>Rosales</taxon>
        <taxon>Moraceae</taxon>
        <taxon>Ficeae</taxon>
        <taxon>Ficus</taxon>
    </lineage>
</organism>
<evidence type="ECO:0000313" key="3">
    <source>
        <dbReference type="Proteomes" id="UP001187192"/>
    </source>
</evidence>
<reference evidence="2" key="1">
    <citation type="submission" date="2023-07" db="EMBL/GenBank/DDBJ databases">
        <title>draft genome sequence of fig (Ficus carica).</title>
        <authorList>
            <person name="Takahashi T."/>
            <person name="Nishimura K."/>
        </authorList>
    </citation>
    <scope>NUCLEOTIDE SEQUENCE</scope>
</reference>
<dbReference type="AlphaFoldDB" id="A0AA88A8A7"/>
<keyword evidence="3" id="KW-1185">Reference proteome</keyword>
<feature type="region of interest" description="Disordered" evidence="1">
    <location>
        <begin position="1"/>
        <end position="27"/>
    </location>
</feature>
<evidence type="ECO:0000313" key="2">
    <source>
        <dbReference type="EMBL" id="GMN48407.1"/>
    </source>
</evidence>
<proteinExistence type="predicted"/>
<accession>A0AA88A8A7</accession>
<protein>
    <submittedName>
        <fullName evidence="2">Uncharacterized protein</fullName>
    </submittedName>
</protein>